<dbReference type="InterPro" id="IPR000907">
    <property type="entry name" value="LipOase"/>
</dbReference>
<evidence type="ECO:0000256" key="1">
    <source>
        <dbReference type="SAM" id="MobiDB-lite"/>
    </source>
</evidence>
<dbReference type="InterPro" id="IPR013819">
    <property type="entry name" value="LipOase_C"/>
</dbReference>
<dbReference type="EMBL" id="CACRXK020001551">
    <property type="protein sequence ID" value="CAB3989782.1"/>
    <property type="molecule type" value="Genomic_DNA"/>
</dbReference>
<feature type="region of interest" description="Disordered" evidence="1">
    <location>
        <begin position="696"/>
        <end position="726"/>
    </location>
</feature>
<dbReference type="Proteomes" id="UP001152795">
    <property type="component" value="Unassembled WGS sequence"/>
</dbReference>
<dbReference type="GO" id="GO:0034440">
    <property type="term" value="P:lipid oxidation"/>
    <property type="evidence" value="ECO:0007669"/>
    <property type="project" value="InterPro"/>
</dbReference>
<evidence type="ECO:0000313" key="3">
    <source>
        <dbReference type="Proteomes" id="UP001152795"/>
    </source>
</evidence>
<dbReference type="AlphaFoldDB" id="A0A6S7GJH3"/>
<protein>
    <submittedName>
        <fullName evidence="2">Allene oxide synthase-lipoxygenase -like</fullName>
    </submittedName>
</protein>
<accession>A0A6S7GJH3</accession>
<dbReference type="GO" id="GO:0046872">
    <property type="term" value="F:metal ion binding"/>
    <property type="evidence" value="ECO:0007669"/>
    <property type="project" value="InterPro"/>
</dbReference>
<dbReference type="GO" id="GO:0016702">
    <property type="term" value="F:oxidoreductase activity, acting on single donors with incorporation of molecular oxygen, incorporation of two atoms of oxygen"/>
    <property type="evidence" value="ECO:0007669"/>
    <property type="project" value="InterPro"/>
</dbReference>
<dbReference type="SUPFAM" id="SSF48484">
    <property type="entry name" value="Lipoxigenase"/>
    <property type="match status" value="1"/>
</dbReference>
<comment type="caution">
    <text evidence="2">The sequence shown here is derived from an EMBL/GenBank/DDBJ whole genome shotgun (WGS) entry which is preliminary data.</text>
</comment>
<reference evidence="2" key="1">
    <citation type="submission" date="2020-04" db="EMBL/GenBank/DDBJ databases">
        <authorList>
            <person name="Alioto T."/>
            <person name="Alioto T."/>
            <person name="Gomez Garrido J."/>
        </authorList>
    </citation>
    <scope>NUCLEOTIDE SEQUENCE</scope>
    <source>
        <strain evidence="2">A484AB</strain>
    </source>
</reference>
<keyword evidence="3" id="KW-1185">Reference proteome</keyword>
<dbReference type="PANTHER" id="PTHR11771">
    <property type="entry name" value="LIPOXYGENASE"/>
    <property type="match status" value="1"/>
</dbReference>
<proteinExistence type="predicted"/>
<dbReference type="PROSITE" id="PS51393">
    <property type="entry name" value="LIPOXYGENASE_3"/>
    <property type="match status" value="1"/>
</dbReference>
<dbReference type="InterPro" id="IPR020834">
    <property type="entry name" value="LipOase_CS"/>
</dbReference>
<organism evidence="2 3">
    <name type="scientific">Paramuricea clavata</name>
    <name type="common">Red gorgonian</name>
    <name type="synonym">Violescent sea-whip</name>
    <dbReference type="NCBI Taxonomy" id="317549"/>
    <lineage>
        <taxon>Eukaryota</taxon>
        <taxon>Metazoa</taxon>
        <taxon>Cnidaria</taxon>
        <taxon>Anthozoa</taxon>
        <taxon>Octocorallia</taxon>
        <taxon>Malacalcyonacea</taxon>
        <taxon>Plexauridae</taxon>
        <taxon>Paramuricea</taxon>
    </lineage>
</organism>
<dbReference type="InterPro" id="IPR036226">
    <property type="entry name" value="LipOase_C_sf"/>
</dbReference>
<gene>
    <name evidence="2" type="ORF">PACLA_8A054171</name>
</gene>
<dbReference type="OrthoDB" id="407298at2759"/>
<sequence>MEPTAVASWRNLSSVHPVWKLLYPHTKGIMAINTLGRNKLIPEGGAADKVLSIGGGGQVTLMQKYYRSVSFDSYDLIKDLTERGVKDLRKFHYKNDALLLWGAIRQFVQDIVYIYYNDKKQVLKDNEIQDWIRDLRENGYKFGGKSVDKKVPKSFTNRKDLINFLTKVIFTCSCQHAAVNFSQMATYGYHPNSPTLMRQPAPTKRGEVDSTAIMATLANKHQAGTMISIVNALTTIYPTELFLGDYADNLFGDASAQVALAKFKSKLDEITEKIKKRNEGMTVDDTIEQIATTSQTVDDTISYDSDSDIELDLTASSCTSCNRLKKKIKTLQKTISWHKKTKATLQKKIHRLEAENRTLFASQPSVSTAALDEAHIDEDNEQEYLDDDASMDYSSLEESGQSAAVMDEEITKNTVSVDEGTSPYNEPMFLVHYSPLVELFGRFCFNCKSENPKVQVKHIGSMATVVQACSKCLMENFTWRSQPMVMGRYAAGNIMTSFGILMSGINISQAMLMFRHMNLATISVRTYHIHQSTHLFPAVLKHWEVYQSGLIEEHSYILIQIHRHIIAILHFNENVHRKSKKTKDGRTSYNINWPKFKLGEEVVREVTVQPSYEYVNAVKNILFSTTEEDLSKTVEKYRKKAPDPLCKQFTDRRSKEDAIKRYKDRKALDGQALFPSLEEQTQQQCDLIAQQEANAISQQSQPIRRCKKCKAPMKGHPRGRCPDPMS</sequence>
<feature type="compositionally biased region" description="Basic residues" evidence="1">
    <location>
        <begin position="704"/>
        <end position="719"/>
    </location>
</feature>
<dbReference type="Pfam" id="PF00305">
    <property type="entry name" value="Lipoxygenase"/>
    <property type="match status" value="1"/>
</dbReference>
<dbReference type="Gene3D" id="1.20.245.10">
    <property type="entry name" value="Lipoxygenase-1, Domain 5"/>
    <property type="match status" value="1"/>
</dbReference>
<evidence type="ECO:0000313" key="2">
    <source>
        <dbReference type="EMBL" id="CAB3989782.1"/>
    </source>
</evidence>
<name>A0A6S7GJH3_PARCT</name>
<dbReference type="PROSITE" id="PS00081">
    <property type="entry name" value="LIPOXYGENASE_2"/>
    <property type="match status" value="1"/>
</dbReference>